<organism evidence="1 2">
    <name type="scientific">Couchioplanes caeruleus</name>
    <dbReference type="NCBI Taxonomy" id="56438"/>
    <lineage>
        <taxon>Bacteria</taxon>
        <taxon>Bacillati</taxon>
        <taxon>Actinomycetota</taxon>
        <taxon>Actinomycetes</taxon>
        <taxon>Micromonosporales</taxon>
        <taxon>Micromonosporaceae</taxon>
        <taxon>Couchioplanes</taxon>
    </lineage>
</organism>
<gene>
    <name evidence="1" type="ORF">EDD30_7427</name>
</gene>
<reference evidence="1 2" key="1">
    <citation type="submission" date="2018-11" db="EMBL/GenBank/DDBJ databases">
        <title>Sequencing the genomes of 1000 actinobacteria strains.</title>
        <authorList>
            <person name="Klenk H.-P."/>
        </authorList>
    </citation>
    <scope>NUCLEOTIDE SEQUENCE [LARGE SCALE GENOMIC DNA]</scope>
    <source>
        <strain evidence="1 2">DSM 43634</strain>
    </source>
</reference>
<sequence>MTLHGLPTTAMMRADELTVVHHDDTVSTFTDVTYTLSRDGLRVLTANGDEKALPSFDILTTHARFAHPPLAA</sequence>
<dbReference type="RefSeq" id="WP_244945529.1">
    <property type="nucleotide sequence ID" value="NZ_RJKL01000001.1"/>
</dbReference>
<comment type="caution">
    <text evidence="1">The sequence shown here is derived from an EMBL/GenBank/DDBJ whole genome shotgun (WGS) entry which is preliminary data.</text>
</comment>
<protein>
    <submittedName>
        <fullName evidence="1">Uncharacterized protein</fullName>
    </submittedName>
</protein>
<proteinExistence type="predicted"/>
<evidence type="ECO:0000313" key="2">
    <source>
        <dbReference type="Proteomes" id="UP000271683"/>
    </source>
</evidence>
<accession>A0A3N1GVU1</accession>
<dbReference type="Proteomes" id="UP000271683">
    <property type="component" value="Unassembled WGS sequence"/>
</dbReference>
<name>A0A3N1GVU1_9ACTN</name>
<dbReference type="AlphaFoldDB" id="A0A3N1GVU1"/>
<dbReference type="EMBL" id="RJKL01000001">
    <property type="protein sequence ID" value="ROP34347.1"/>
    <property type="molecule type" value="Genomic_DNA"/>
</dbReference>
<evidence type="ECO:0000313" key="1">
    <source>
        <dbReference type="EMBL" id="ROP34347.1"/>
    </source>
</evidence>